<dbReference type="RefSeq" id="WP_191139457.1">
    <property type="nucleotide sequence ID" value="NZ_JACXAG020000003.1"/>
</dbReference>
<dbReference type="GO" id="GO:0005524">
    <property type="term" value="F:ATP binding"/>
    <property type="evidence" value="ECO:0007669"/>
    <property type="project" value="InterPro"/>
</dbReference>
<sequence length="197" mass="23569">MNKILLTAMKQIPLLKPNQRFIFGVDGLSRAGKTTFVKRFIPFLESHALRVCAIHMDDHIVSYHQRYHTGHPEWVEYYRMQWHVDGLSSQLFQPLRAEDTLVLPFYDKESDLHHTQTIHLPQTGVVIVEGIFLQRPEWRSYFDFVLYLDCAREKRFSRENKTEQKNRTKFENRYWKAEDYYIDSVNPTKTADLVFQI</sequence>
<gene>
    <name evidence="2" type="ORF">IC620_06585</name>
</gene>
<organism evidence="2 3">
    <name type="scientific">Polycladospora coralii</name>
    <dbReference type="NCBI Taxonomy" id="2771432"/>
    <lineage>
        <taxon>Bacteria</taxon>
        <taxon>Bacillati</taxon>
        <taxon>Bacillota</taxon>
        <taxon>Bacilli</taxon>
        <taxon>Bacillales</taxon>
        <taxon>Thermoactinomycetaceae</taxon>
        <taxon>Polycladospora</taxon>
    </lineage>
</organism>
<dbReference type="EMBL" id="JACXAH010000008">
    <property type="protein sequence ID" value="MBD1372026.1"/>
    <property type="molecule type" value="Genomic_DNA"/>
</dbReference>
<reference evidence="2" key="1">
    <citation type="submission" date="2020-09" db="EMBL/GenBank/DDBJ databases">
        <title>A novel bacterium of genus Hazenella, isolated from South China Sea.</title>
        <authorList>
            <person name="Huang H."/>
            <person name="Mo K."/>
            <person name="Hu Y."/>
        </authorList>
    </citation>
    <scope>NUCLEOTIDE SEQUENCE</scope>
    <source>
        <strain evidence="2">IB182357</strain>
    </source>
</reference>
<dbReference type="Proteomes" id="UP000661691">
    <property type="component" value="Unassembled WGS sequence"/>
</dbReference>
<comment type="caution">
    <text evidence="2">The sequence shown here is derived from an EMBL/GenBank/DDBJ whole genome shotgun (WGS) entry which is preliminary data.</text>
</comment>
<dbReference type="Gene3D" id="3.40.50.300">
    <property type="entry name" value="P-loop containing nucleotide triphosphate hydrolases"/>
    <property type="match status" value="1"/>
</dbReference>
<dbReference type="Pfam" id="PF00485">
    <property type="entry name" value="PRK"/>
    <property type="match status" value="1"/>
</dbReference>
<dbReference type="NCBIfam" id="NF005807">
    <property type="entry name" value="PRK07667.1"/>
    <property type="match status" value="1"/>
</dbReference>
<name>A0A926N6G5_9BACL</name>
<protein>
    <recommendedName>
        <fullName evidence="1">Phosphoribulokinase/uridine kinase domain-containing protein</fullName>
    </recommendedName>
</protein>
<dbReference type="GO" id="GO:0016301">
    <property type="term" value="F:kinase activity"/>
    <property type="evidence" value="ECO:0007669"/>
    <property type="project" value="InterPro"/>
</dbReference>
<evidence type="ECO:0000313" key="2">
    <source>
        <dbReference type="EMBL" id="MBD1372026.1"/>
    </source>
</evidence>
<evidence type="ECO:0000313" key="3">
    <source>
        <dbReference type="Proteomes" id="UP000661691"/>
    </source>
</evidence>
<keyword evidence="3" id="KW-1185">Reference proteome</keyword>
<dbReference type="AlphaFoldDB" id="A0A926N6G5"/>
<dbReference type="SUPFAM" id="SSF52540">
    <property type="entry name" value="P-loop containing nucleoside triphosphate hydrolases"/>
    <property type="match status" value="1"/>
</dbReference>
<proteinExistence type="predicted"/>
<accession>A0A926N6G5</accession>
<dbReference type="InterPro" id="IPR006083">
    <property type="entry name" value="PRK/URK"/>
</dbReference>
<evidence type="ECO:0000259" key="1">
    <source>
        <dbReference type="Pfam" id="PF00485"/>
    </source>
</evidence>
<feature type="domain" description="Phosphoribulokinase/uridine kinase" evidence="1">
    <location>
        <begin position="22"/>
        <end position="196"/>
    </location>
</feature>
<dbReference type="InterPro" id="IPR027417">
    <property type="entry name" value="P-loop_NTPase"/>
</dbReference>